<dbReference type="InterPro" id="IPR016047">
    <property type="entry name" value="M23ase_b-sheet_dom"/>
</dbReference>
<dbReference type="Pfam" id="PF01551">
    <property type="entry name" value="Peptidase_M23"/>
    <property type="match status" value="1"/>
</dbReference>
<evidence type="ECO:0000313" key="4">
    <source>
        <dbReference type="EMBL" id="GAA3642956.1"/>
    </source>
</evidence>
<reference evidence="5" key="1">
    <citation type="journal article" date="2019" name="Int. J. Syst. Evol. Microbiol.">
        <title>The Global Catalogue of Microorganisms (GCM) 10K type strain sequencing project: providing services to taxonomists for standard genome sequencing and annotation.</title>
        <authorList>
            <consortium name="The Broad Institute Genomics Platform"/>
            <consortium name="The Broad Institute Genome Sequencing Center for Infectious Disease"/>
            <person name="Wu L."/>
            <person name="Ma J."/>
        </authorList>
    </citation>
    <scope>NUCLEOTIDE SEQUENCE [LARGE SCALE GENOMIC DNA]</scope>
    <source>
        <strain evidence="5">JCM 16544</strain>
    </source>
</reference>
<feature type="compositionally biased region" description="Polar residues" evidence="1">
    <location>
        <begin position="18"/>
        <end position="28"/>
    </location>
</feature>
<sequence>MHSEVPQAEPAPTRRSSRTAPTPVQATPETAPLSRAELRRRNAAAASQIPVEQPPVVWDHREDAGVDQATDMVEPAAPVVAPQVEPAGDVAEPTIEVVRAEPLTRRRVRQERAATRVEPVQVPVEPFALVEPEIETAVPQSVESRFETAAMPQVDEFAEAARLFSFTGETPVLDSSEARPDSSGEGADDVPSPSEPAPPRRTGGALVKQLVAASFSIGVIGVVGLLTVGLTTPAAAVAANRGDQATTVSLAADAETIDEDEIQAFVTSSDTETEEITREENYSTATMIDRAAAASISNPSSSVFTNNPSCDIQWPFEVGVPMSYGFGMRSGKMHEGIDFTPGSGAHIQAIADGVVRVSTEYGATYGVTMIIDHMVDGQLVSSRYAHMQYGSRQFEVGDHVSVGDFIGLTGNTGLSYGAHTHFEVLMNGTTAIDPLPWLRTHAVC</sequence>
<accession>A0ABP7AXK1</accession>
<dbReference type="CDD" id="cd12797">
    <property type="entry name" value="M23_peptidase"/>
    <property type="match status" value="1"/>
</dbReference>
<gene>
    <name evidence="4" type="ORF">GCM10022200_28550</name>
</gene>
<dbReference type="PANTHER" id="PTHR21666:SF270">
    <property type="entry name" value="MUREIN HYDROLASE ACTIVATOR ENVC"/>
    <property type="match status" value="1"/>
</dbReference>
<name>A0ABP7AXK1_9MICO</name>
<feature type="region of interest" description="Disordered" evidence="1">
    <location>
        <begin position="1"/>
        <end position="58"/>
    </location>
</feature>
<feature type="region of interest" description="Disordered" evidence="1">
    <location>
        <begin position="168"/>
        <end position="202"/>
    </location>
</feature>
<dbReference type="SUPFAM" id="SSF51261">
    <property type="entry name" value="Duplicated hybrid motif"/>
    <property type="match status" value="1"/>
</dbReference>
<evidence type="ECO:0000259" key="3">
    <source>
        <dbReference type="Pfam" id="PF01551"/>
    </source>
</evidence>
<dbReference type="PANTHER" id="PTHR21666">
    <property type="entry name" value="PEPTIDASE-RELATED"/>
    <property type="match status" value="1"/>
</dbReference>
<organism evidence="4 5">
    <name type="scientific">Microbacterium awajiense</name>
    <dbReference type="NCBI Taxonomy" id="415214"/>
    <lineage>
        <taxon>Bacteria</taxon>
        <taxon>Bacillati</taxon>
        <taxon>Actinomycetota</taxon>
        <taxon>Actinomycetes</taxon>
        <taxon>Micrococcales</taxon>
        <taxon>Microbacteriaceae</taxon>
        <taxon>Microbacterium</taxon>
    </lineage>
</organism>
<dbReference type="EMBL" id="BAAAYU010000005">
    <property type="protein sequence ID" value="GAA3642956.1"/>
    <property type="molecule type" value="Genomic_DNA"/>
</dbReference>
<keyword evidence="2" id="KW-0472">Membrane</keyword>
<evidence type="ECO:0000256" key="2">
    <source>
        <dbReference type="SAM" id="Phobius"/>
    </source>
</evidence>
<feature type="domain" description="M23ase beta-sheet core" evidence="3">
    <location>
        <begin position="332"/>
        <end position="434"/>
    </location>
</feature>
<protein>
    <recommendedName>
        <fullName evidence="3">M23ase beta-sheet core domain-containing protein</fullName>
    </recommendedName>
</protein>
<keyword evidence="2" id="KW-1133">Transmembrane helix</keyword>
<dbReference type="Gene3D" id="2.70.70.10">
    <property type="entry name" value="Glucose Permease (Domain IIA)"/>
    <property type="match status" value="1"/>
</dbReference>
<proteinExistence type="predicted"/>
<dbReference type="InterPro" id="IPR011055">
    <property type="entry name" value="Dup_hybrid_motif"/>
</dbReference>
<dbReference type="Proteomes" id="UP001501697">
    <property type="component" value="Unassembled WGS sequence"/>
</dbReference>
<feature type="transmembrane region" description="Helical" evidence="2">
    <location>
        <begin position="210"/>
        <end position="230"/>
    </location>
</feature>
<dbReference type="InterPro" id="IPR050570">
    <property type="entry name" value="Cell_wall_metabolism_enzyme"/>
</dbReference>
<comment type="caution">
    <text evidence="4">The sequence shown here is derived from an EMBL/GenBank/DDBJ whole genome shotgun (WGS) entry which is preliminary data.</text>
</comment>
<keyword evidence="5" id="KW-1185">Reference proteome</keyword>
<evidence type="ECO:0000256" key="1">
    <source>
        <dbReference type="SAM" id="MobiDB-lite"/>
    </source>
</evidence>
<evidence type="ECO:0000313" key="5">
    <source>
        <dbReference type="Proteomes" id="UP001501697"/>
    </source>
</evidence>
<keyword evidence="2" id="KW-0812">Transmembrane</keyword>
<dbReference type="RefSeq" id="WP_344739714.1">
    <property type="nucleotide sequence ID" value="NZ_BAAAYU010000005.1"/>
</dbReference>